<proteinExistence type="predicted"/>
<name>A0A024QEX2_9BACI</name>
<dbReference type="InterPro" id="IPR029070">
    <property type="entry name" value="Chitinase_insertion_sf"/>
</dbReference>
<dbReference type="PROSITE" id="PS51910">
    <property type="entry name" value="GH18_2"/>
    <property type="match status" value="1"/>
</dbReference>
<feature type="domain" description="GH18" evidence="4">
    <location>
        <begin position="150"/>
        <end position="471"/>
    </location>
</feature>
<dbReference type="Gene3D" id="3.10.50.10">
    <property type="match status" value="1"/>
</dbReference>
<evidence type="ECO:0000259" key="3">
    <source>
        <dbReference type="PROSITE" id="PS51782"/>
    </source>
</evidence>
<dbReference type="GO" id="GO:0012505">
    <property type="term" value="C:endomembrane system"/>
    <property type="evidence" value="ECO:0007669"/>
    <property type="project" value="TreeGrafter"/>
</dbReference>
<dbReference type="SUPFAM" id="SSF51445">
    <property type="entry name" value="(Trans)glycosidases"/>
    <property type="match status" value="1"/>
</dbReference>
<dbReference type="InterPro" id="IPR036779">
    <property type="entry name" value="LysM_dom_sf"/>
</dbReference>
<dbReference type="eggNOG" id="COG3858">
    <property type="taxonomic scope" value="Bacteria"/>
</dbReference>
<dbReference type="InterPro" id="IPR001223">
    <property type="entry name" value="Glyco_hydro18_cat"/>
</dbReference>
<dbReference type="CDD" id="cd00118">
    <property type="entry name" value="LysM"/>
    <property type="match status" value="3"/>
</dbReference>
<dbReference type="SUPFAM" id="SSF54106">
    <property type="entry name" value="LysM domain"/>
    <property type="match status" value="3"/>
</dbReference>
<accession>A0A024QEX2</accession>
<reference evidence="6" key="2">
    <citation type="submission" date="2014-05" db="EMBL/GenBank/DDBJ databases">
        <title>Draft genome sequence of Virgibacillus massiliensis Vm-5.</title>
        <authorList>
            <person name="Khelaifia S."/>
            <person name="Croce O."/>
            <person name="Lagier J.C."/>
            <person name="Raoult D."/>
        </authorList>
    </citation>
    <scope>NUCLEOTIDE SEQUENCE [LARGE SCALE GENOMIC DNA]</scope>
    <source>
        <strain evidence="6">Vm-5</strain>
    </source>
</reference>
<dbReference type="OrthoDB" id="9769314at2"/>
<dbReference type="CDD" id="cd02874">
    <property type="entry name" value="GH18_CFLE_spore_hydrolase"/>
    <property type="match status" value="1"/>
</dbReference>
<feature type="domain" description="LysM" evidence="3">
    <location>
        <begin position="98"/>
        <end position="142"/>
    </location>
</feature>
<dbReference type="Gene3D" id="3.20.20.80">
    <property type="entry name" value="Glycosidases"/>
    <property type="match status" value="1"/>
</dbReference>
<dbReference type="PROSITE" id="PS51782">
    <property type="entry name" value="LYSM"/>
    <property type="match status" value="3"/>
</dbReference>
<evidence type="ECO:0000313" key="6">
    <source>
        <dbReference type="Proteomes" id="UP000028875"/>
    </source>
</evidence>
<reference evidence="5 6" key="1">
    <citation type="submission" date="2014-03" db="EMBL/GenBank/DDBJ databases">
        <authorList>
            <person name="Urmite Genomes U."/>
        </authorList>
    </citation>
    <scope>NUCLEOTIDE SEQUENCE [LARGE SCALE GENOMIC DNA]</scope>
    <source>
        <strain evidence="5 6">Vm-5</strain>
    </source>
</reference>
<keyword evidence="2" id="KW-0326">Glycosidase</keyword>
<dbReference type="PANTHER" id="PTHR46066:SF2">
    <property type="entry name" value="CHITINASE DOMAIN-CONTAINING PROTEIN 1"/>
    <property type="match status" value="1"/>
</dbReference>
<dbReference type="InterPro" id="IPR018392">
    <property type="entry name" value="LysM"/>
</dbReference>
<dbReference type="Pfam" id="PF00704">
    <property type="entry name" value="Glyco_hydro_18"/>
    <property type="match status" value="1"/>
</dbReference>
<dbReference type="GO" id="GO:0070492">
    <property type="term" value="F:oligosaccharide binding"/>
    <property type="evidence" value="ECO:0007669"/>
    <property type="project" value="TreeGrafter"/>
</dbReference>
<dbReference type="GO" id="GO:0016798">
    <property type="term" value="F:hydrolase activity, acting on glycosyl bonds"/>
    <property type="evidence" value="ECO:0007669"/>
    <property type="project" value="UniProtKB-KW"/>
</dbReference>
<dbReference type="PANTHER" id="PTHR46066">
    <property type="entry name" value="CHITINASE DOMAIN-CONTAINING PROTEIN 1 FAMILY MEMBER"/>
    <property type="match status" value="1"/>
</dbReference>
<dbReference type="GO" id="GO:0005975">
    <property type="term" value="P:carbohydrate metabolic process"/>
    <property type="evidence" value="ECO:0007669"/>
    <property type="project" value="InterPro"/>
</dbReference>
<organism evidence="5 6">
    <name type="scientific">Virgibacillus massiliensis</name>
    <dbReference type="NCBI Taxonomy" id="1462526"/>
    <lineage>
        <taxon>Bacteria</taxon>
        <taxon>Bacillati</taxon>
        <taxon>Bacillota</taxon>
        <taxon>Bacilli</taxon>
        <taxon>Bacillales</taxon>
        <taxon>Bacillaceae</taxon>
        <taxon>Virgibacillus</taxon>
    </lineage>
</organism>
<evidence type="ECO:0000256" key="2">
    <source>
        <dbReference type="ARBA" id="ARBA00023295"/>
    </source>
</evidence>
<dbReference type="Gene3D" id="3.10.350.10">
    <property type="entry name" value="LysM domain"/>
    <property type="match status" value="3"/>
</dbReference>
<dbReference type="InterPro" id="IPR011583">
    <property type="entry name" value="Chitinase_II/V-like_cat"/>
</dbReference>
<dbReference type="InterPro" id="IPR041704">
    <property type="entry name" value="CFLE_GH18"/>
</dbReference>
<sequence length="471" mass="53466">MQIHVISRNDTLWNIANNYGSDVNQISLLNQINNPNTLVVGQALVVPNAQLEYVVQSGDNLWAIAQRYQISVSELASFNNITDPSLLFVGQMLQIPFLTYVIQPGDSLWAIANRFGVSVDDIVRENEIVDPSLIYSGQRIRISQPARPTTEINAYSTNTNQQGAQEVMAYGRLLTYLSPFSYHIQSDGGINELDDRPILQAAEATNTFPLLVLTNFVEGEFNSDVAASLLRNPELQETMITNLLEIMQEKGYQGVNFDFEYVYPEDRENYNAFLRRVVARLHPEDYIVTTALAPKISDDQEGLLYEAHDYQAQGKIVDFIVLMTYEWGWAGGRPLAIAPINNVREVLDYAVTVMPREKIMMGIPLYGRDWKIPWQEGTVARTVSSQEAIQLAATYGAEIEYNDTYQSPYFQYTDEEGQAHEVWFEDARSIQAKYNTVEEYNLRGASYWVMGAPFPQNWPVLQDTFAVQKIE</sequence>
<dbReference type="Pfam" id="PF01476">
    <property type="entry name" value="LysM"/>
    <property type="match status" value="3"/>
</dbReference>
<dbReference type="EMBL" id="CCDP010000002">
    <property type="protein sequence ID" value="CDQ41029.1"/>
    <property type="molecule type" value="Genomic_DNA"/>
</dbReference>
<keyword evidence="1" id="KW-0378">Hydrolase</keyword>
<dbReference type="GO" id="GO:0008061">
    <property type="term" value="F:chitin binding"/>
    <property type="evidence" value="ECO:0007669"/>
    <property type="project" value="InterPro"/>
</dbReference>
<evidence type="ECO:0000259" key="4">
    <source>
        <dbReference type="PROSITE" id="PS51910"/>
    </source>
</evidence>
<dbReference type="STRING" id="1462526.BN990_03379"/>
<comment type="caution">
    <text evidence="5">The sequence shown here is derived from an EMBL/GenBank/DDBJ whole genome shotgun (WGS) entry which is preliminary data.</text>
</comment>
<dbReference type="SMART" id="SM00636">
    <property type="entry name" value="Glyco_18"/>
    <property type="match status" value="1"/>
</dbReference>
<dbReference type="RefSeq" id="WP_021288711.1">
    <property type="nucleotide sequence ID" value="NZ_BNER01000007.1"/>
</dbReference>
<feature type="domain" description="LysM" evidence="3">
    <location>
        <begin position="2"/>
        <end position="46"/>
    </location>
</feature>
<gene>
    <name evidence="5" type="primary">yaaH_2</name>
    <name evidence="5" type="ORF">BN990_03379</name>
</gene>
<evidence type="ECO:0000256" key="1">
    <source>
        <dbReference type="ARBA" id="ARBA00022801"/>
    </source>
</evidence>
<dbReference type="SMART" id="SM00257">
    <property type="entry name" value="LysM"/>
    <property type="match status" value="3"/>
</dbReference>
<dbReference type="InterPro" id="IPR017853">
    <property type="entry name" value="GH"/>
</dbReference>
<dbReference type="eggNOG" id="COG1388">
    <property type="taxonomic scope" value="Bacteria"/>
</dbReference>
<feature type="domain" description="LysM" evidence="3">
    <location>
        <begin position="51"/>
        <end position="95"/>
    </location>
</feature>
<evidence type="ECO:0000313" key="5">
    <source>
        <dbReference type="EMBL" id="CDQ41029.1"/>
    </source>
</evidence>
<dbReference type="Proteomes" id="UP000028875">
    <property type="component" value="Unassembled WGS sequence"/>
</dbReference>
<protein>
    <submittedName>
        <fullName evidence="5">Spore germination protein YaaH</fullName>
    </submittedName>
</protein>
<keyword evidence="6" id="KW-1185">Reference proteome</keyword>
<dbReference type="AlphaFoldDB" id="A0A024QEX2"/>